<name>A0AAE3AEX9_9FIRM</name>
<proteinExistence type="inferred from homology"/>
<dbReference type="InterPro" id="IPR006340">
    <property type="entry name" value="DUF436"/>
</dbReference>
<dbReference type="AlphaFoldDB" id="A0AAE3AEX9"/>
<dbReference type="InterPro" id="IPR028345">
    <property type="entry name" value="Antibiotic_NAT-like"/>
</dbReference>
<dbReference type="Pfam" id="PF04260">
    <property type="entry name" value="DUF436"/>
    <property type="match status" value="1"/>
</dbReference>
<evidence type="ECO:0000313" key="2">
    <source>
        <dbReference type="EMBL" id="MCC2130064.1"/>
    </source>
</evidence>
<reference evidence="2" key="1">
    <citation type="submission" date="2021-10" db="EMBL/GenBank/DDBJ databases">
        <title>Anaerobic single-cell dispensing facilitates the cultivation of human gut bacteria.</title>
        <authorList>
            <person name="Afrizal A."/>
        </authorList>
    </citation>
    <scope>NUCLEOTIDE SEQUENCE</scope>
    <source>
        <strain evidence="2">CLA-AA-H272</strain>
    </source>
</reference>
<dbReference type="RefSeq" id="WP_302929293.1">
    <property type="nucleotide sequence ID" value="NZ_JAJEPW010000034.1"/>
</dbReference>
<dbReference type="Gene3D" id="3.40.50.10360">
    <property type="entry name" value="Hypothetical protein TT1679"/>
    <property type="match status" value="1"/>
</dbReference>
<accession>A0AAE3AEX9</accession>
<comment type="caution">
    <text evidence="2">The sequence shown here is derived from an EMBL/GenBank/DDBJ whole genome shotgun (WGS) entry which is preliminary data.</text>
</comment>
<evidence type="ECO:0000256" key="1">
    <source>
        <dbReference type="HAMAP-Rule" id="MF_00800"/>
    </source>
</evidence>
<evidence type="ECO:0000313" key="3">
    <source>
        <dbReference type="Proteomes" id="UP001199319"/>
    </source>
</evidence>
<dbReference type="EMBL" id="JAJEPW010000034">
    <property type="protein sequence ID" value="MCC2130064.1"/>
    <property type="molecule type" value="Genomic_DNA"/>
</dbReference>
<dbReference type="Proteomes" id="UP001199319">
    <property type="component" value="Unassembled WGS sequence"/>
</dbReference>
<dbReference type="SUPFAM" id="SSF110710">
    <property type="entry name" value="TTHA0583/YokD-like"/>
    <property type="match status" value="1"/>
</dbReference>
<protein>
    <recommendedName>
        <fullName evidence="1">UPF0340 protein LKD37_11160</fullName>
    </recommendedName>
</protein>
<sequence length="199" mass="21339">MAGIVHEVENTDLLAQVRQESAAAARQLAEAARLHKGQIVVVGCSTSEVVGRRVGSWSTPEVGQAIFDGLHSVFGPMGVYIAAQCCEHLNRALIVEHEAVPQLDIVNVVPQPKAGSSFATAAYHTFRHPVAVEEIRADAGLDVGGTLIGMHLKKVAVPVRLEQDRIGSAILLAARVRPKFIGGERAVYDESLKDGYPEF</sequence>
<comment type="similarity">
    <text evidence="1">Belongs to the UPF0340 family.</text>
</comment>
<dbReference type="NCBIfam" id="TIGR01440">
    <property type="entry name" value="TIGR01440 family protein"/>
    <property type="match status" value="1"/>
</dbReference>
<gene>
    <name evidence="2" type="ORF">LKD37_11160</name>
</gene>
<organism evidence="2 3">
    <name type="scientific">Brotocaccenecus cirricatena</name>
    <dbReference type="NCBI Taxonomy" id="3064195"/>
    <lineage>
        <taxon>Bacteria</taxon>
        <taxon>Bacillati</taxon>
        <taxon>Bacillota</taxon>
        <taxon>Clostridia</taxon>
        <taxon>Eubacteriales</taxon>
        <taxon>Oscillospiraceae</taxon>
        <taxon>Brotocaccenecus</taxon>
    </lineage>
</organism>
<dbReference type="HAMAP" id="MF_00800">
    <property type="entry name" value="UPF0340"/>
    <property type="match status" value="1"/>
</dbReference>
<keyword evidence="3" id="KW-1185">Reference proteome</keyword>